<dbReference type="OrthoDB" id="9986881at2759"/>
<gene>
    <name evidence="3" type="ORF">F8M41_007473</name>
</gene>
<dbReference type="GO" id="GO:0008270">
    <property type="term" value="F:zinc ion binding"/>
    <property type="evidence" value="ECO:0007669"/>
    <property type="project" value="InterPro"/>
</dbReference>
<dbReference type="AlphaFoldDB" id="A0A8H3X5N2"/>
<dbReference type="Gene3D" id="4.10.240.10">
    <property type="entry name" value="Zn(2)-C6 fungal-type DNA-binding domain"/>
    <property type="match status" value="1"/>
</dbReference>
<dbReference type="PANTHER" id="PTHR31668">
    <property type="entry name" value="GLUCOSE TRANSPORT TRANSCRIPTION REGULATOR RGT1-RELATED-RELATED"/>
    <property type="match status" value="1"/>
</dbReference>
<evidence type="ECO:0000259" key="2">
    <source>
        <dbReference type="PROSITE" id="PS50048"/>
    </source>
</evidence>
<organism evidence="3 4">
    <name type="scientific">Gigaspora margarita</name>
    <dbReference type="NCBI Taxonomy" id="4874"/>
    <lineage>
        <taxon>Eukaryota</taxon>
        <taxon>Fungi</taxon>
        <taxon>Fungi incertae sedis</taxon>
        <taxon>Mucoromycota</taxon>
        <taxon>Glomeromycotina</taxon>
        <taxon>Glomeromycetes</taxon>
        <taxon>Diversisporales</taxon>
        <taxon>Gigasporaceae</taxon>
        <taxon>Gigaspora</taxon>
    </lineage>
</organism>
<evidence type="ECO:0000256" key="1">
    <source>
        <dbReference type="ARBA" id="ARBA00023242"/>
    </source>
</evidence>
<keyword evidence="1" id="KW-0539">Nucleus</keyword>
<dbReference type="PANTHER" id="PTHR31668:SF30">
    <property type="entry name" value="ZN(II)2CYS6 TRANSCRIPTION FACTOR (EUROFUNG)"/>
    <property type="match status" value="1"/>
</dbReference>
<dbReference type="InterPro" id="IPR050797">
    <property type="entry name" value="Carb_Metab_Trans_Reg"/>
</dbReference>
<reference evidence="3 4" key="1">
    <citation type="journal article" date="2019" name="Environ. Microbiol.">
        <title>At the nexus of three kingdoms: the genome of the mycorrhizal fungus Gigaspora margarita provides insights into plant, endobacterial and fungal interactions.</title>
        <authorList>
            <person name="Venice F."/>
            <person name="Ghignone S."/>
            <person name="Salvioli di Fossalunga A."/>
            <person name="Amselem J."/>
            <person name="Novero M."/>
            <person name="Xianan X."/>
            <person name="Sedzielewska Toro K."/>
            <person name="Morin E."/>
            <person name="Lipzen A."/>
            <person name="Grigoriev I.V."/>
            <person name="Henrissat B."/>
            <person name="Martin F.M."/>
            <person name="Bonfante P."/>
        </authorList>
    </citation>
    <scope>NUCLEOTIDE SEQUENCE [LARGE SCALE GENOMIC DNA]</scope>
    <source>
        <strain evidence="3 4">BEG34</strain>
    </source>
</reference>
<proteinExistence type="predicted"/>
<dbReference type="EMBL" id="WTPW01001754">
    <property type="protein sequence ID" value="KAF0416336.1"/>
    <property type="molecule type" value="Genomic_DNA"/>
</dbReference>
<accession>A0A8H3X5N2</accession>
<dbReference type="InterPro" id="IPR001138">
    <property type="entry name" value="Zn2Cys6_DnaBD"/>
</dbReference>
<dbReference type="SUPFAM" id="SSF57701">
    <property type="entry name" value="Zn2/Cys6 DNA-binding domain"/>
    <property type="match status" value="1"/>
</dbReference>
<evidence type="ECO:0000313" key="4">
    <source>
        <dbReference type="Proteomes" id="UP000439903"/>
    </source>
</evidence>
<comment type="caution">
    <text evidence="3">The sequence shown here is derived from an EMBL/GenBank/DDBJ whole genome shotgun (WGS) entry which is preliminary data.</text>
</comment>
<dbReference type="PROSITE" id="PS50048">
    <property type="entry name" value="ZN2_CY6_FUNGAL_2"/>
    <property type="match status" value="1"/>
</dbReference>
<keyword evidence="4" id="KW-1185">Reference proteome</keyword>
<feature type="domain" description="Zn(2)-C6 fungal-type" evidence="2">
    <location>
        <begin position="55"/>
        <end position="84"/>
    </location>
</feature>
<protein>
    <submittedName>
        <fullName evidence="3">Fungal specific transcription factor domain-containing protein</fullName>
    </submittedName>
</protein>
<dbReference type="CDD" id="cd00067">
    <property type="entry name" value="GAL4"/>
    <property type="match status" value="1"/>
</dbReference>
<sequence length="198" mass="22145">MPQQNPRSNHVFESERLHLPQLSQAIIESPSIDFINQRSNRLPMRQQRGSYVTRACTNCQQKHKKCTGKASCERCTQHNLACIFSDLGKKRGPKTNNGKRPKQVYVSNGSSFDGSSMLMQDHASTLSLYGYALQPLYFGTYEVNTAYAFQEVDSFSHFEGSSMLMQDHASALSLSGYAQQPLYSGPVNTACAFQEVDL</sequence>
<name>A0A8H3X5N2_GIGMA</name>
<evidence type="ECO:0000313" key="3">
    <source>
        <dbReference type="EMBL" id="KAF0416336.1"/>
    </source>
</evidence>
<dbReference type="SMART" id="SM00066">
    <property type="entry name" value="GAL4"/>
    <property type="match status" value="1"/>
</dbReference>
<dbReference type="GO" id="GO:0000981">
    <property type="term" value="F:DNA-binding transcription factor activity, RNA polymerase II-specific"/>
    <property type="evidence" value="ECO:0007669"/>
    <property type="project" value="InterPro"/>
</dbReference>
<dbReference type="InterPro" id="IPR036864">
    <property type="entry name" value="Zn2-C6_fun-type_DNA-bd_sf"/>
</dbReference>
<dbReference type="Proteomes" id="UP000439903">
    <property type="component" value="Unassembled WGS sequence"/>
</dbReference>
<dbReference type="Pfam" id="PF00172">
    <property type="entry name" value="Zn_clus"/>
    <property type="match status" value="1"/>
</dbReference>